<dbReference type="SUPFAM" id="SSF46894">
    <property type="entry name" value="C-terminal effector domain of the bipartite response regulators"/>
    <property type="match status" value="1"/>
</dbReference>
<feature type="domain" description="HTH luxR-type" evidence="5">
    <location>
        <begin position="144"/>
        <end position="209"/>
    </location>
</feature>
<evidence type="ECO:0000256" key="3">
    <source>
        <dbReference type="ARBA" id="ARBA00023163"/>
    </source>
</evidence>
<evidence type="ECO:0000313" key="7">
    <source>
        <dbReference type="EMBL" id="XCG52538.1"/>
    </source>
</evidence>
<keyword evidence="2" id="KW-0238">DNA-binding</keyword>
<organism evidence="7">
    <name type="scientific">Mesorhizobium sp. WSM2240</name>
    <dbReference type="NCBI Taxonomy" id="3228851"/>
    <lineage>
        <taxon>Bacteria</taxon>
        <taxon>Pseudomonadati</taxon>
        <taxon>Pseudomonadota</taxon>
        <taxon>Alphaproteobacteria</taxon>
        <taxon>Hyphomicrobiales</taxon>
        <taxon>Phyllobacteriaceae</taxon>
        <taxon>Mesorhizobium</taxon>
    </lineage>
</organism>
<dbReference type="SUPFAM" id="SSF52172">
    <property type="entry name" value="CheY-like"/>
    <property type="match status" value="1"/>
</dbReference>
<accession>A0AAU8D257</accession>
<proteinExistence type="predicted"/>
<dbReference type="AlphaFoldDB" id="A0AAU8D257"/>
<dbReference type="CDD" id="cd06170">
    <property type="entry name" value="LuxR_C_like"/>
    <property type="match status" value="1"/>
</dbReference>
<dbReference type="Gene3D" id="3.40.50.2300">
    <property type="match status" value="1"/>
</dbReference>
<dbReference type="InterPro" id="IPR016032">
    <property type="entry name" value="Sig_transdc_resp-reg_C-effctor"/>
</dbReference>
<evidence type="ECO:0000256" key="4">
    <source>
        <dbReference type="PROSITE-ProRule" id="PRU00169"/>
    </source>
</evidence>
<dbReference type="InterPro" id="IPR000792">
    <property type="entry name" value="Tscrpt_reg_LuxR_C"/>
</dbReference>
<comment type="caution">
    <text evidence="4">Lacks conserved residue(s) required for the propagation of feature annotation.</text>
</comment>
<dbReference type="SMART" id="SM00448">
    <property type="entry name" value="REC"/>
    <property type="match status" value="1"/>
</dbReference>
<dbReference type="PROSITE" id="PS50043">
    <property type="entry name" value="HTH_LUXR_2"/>
    <property type="match status" value="1"/>
</dbReference>
<sequence length="211" mass="23151">MMLDKSAAIIGTIRIFLIDANPLVISAIVEVITAQPDLAIARTSDRGDDLLKAEETAFDLAVLAWDLADVKAPEILRKLKANGSTVKTVIFSNNRDPSALRQAVRLGARGFCFQHEPAGILVNTVRAVAAGHFCIPYIDIGEINDSPLSSLTVRERELLEVLARGWTNQQIANRTGISENTVKYHLKNLYEKLGARSRSMAVAVWLRESEA</sequence>
<keyword evidence="3" id="KW-0804">Transcription</keyword>
<dbReference type="EMBL" id="CP159256">
    <property type="protein sequence ID" value="XCG52538.1"/>
    <property type="molecule type" value="Genomic_DNA"/>
</dbReference>
<dbReference type="SMART" id="SM00421">
    <property type="entry name" value="HTH_LUXR"/>
    <property type="match status" value="1"/>
</dbReference>
<dbReference type="PRINTS" id="PR00038">
    <property type="entry name" value="HTHLUXR"/>
</dbReference>
<keyword evidence="1" id="KW-0805">Transcription regulation</keyword>
<gene>
    <name evidence="7" type="ORF">ABVK50_30900</name>
</gene>
<dbReference type="PROSITE" id="PS00622">
    <property type="entry name" value="HTH_LUXR_1"/>
    <property type="match status" value="1"/>
</dbReference>
<dbReference type="PROSITE" id="PS50110">
    <property type="entry name" value="RESPONSE_REGULATORY"/>
    <property type="match status" value="1"/>
</dbReference>
<evidence type="ECO:0000256" key="1">
    <source>
        <dbReference type="ARBA" id="ARBA00023015"/>
    </source>
</evidence>
<geneLocation type="plasmid" evidence="7">
    <name>pMk2240A</name>
</geneLocation>
<dbReference type="GO" id="GO:0003677">
    <property type="term" value="F:DNA binding"/>
    <property type="evidence" value="ECO:0007669"/>
    <property type="project" value="UniProtKB-KW"/>
</dbReference>
<evidence type="ECO:0000259" key="5">
    <source>
        <dbReference type="PROSITE" id="PS50043"/>
    </source>
</evidence>
<protein>
    <submittedName>
        <fullName evidence="7">Response regulator transcription factor</fullName>
    </submittedName>
</protein>
<dbReference type="InterPro" id="IPR001789">
    <property type="entry name" value="Sig_transdc_resp-reg_receiver"/>
</dbReference>
<dbReference type="Pfam" id="PF00072">
    <property type="entry name" value="Response_reg"/>
    <property type="match status" value="1"/>
</dbReference>
<dbReference type="Pfam" id="PF00196">
    <property type="entry name" value="GerE"/>
    <property type="match status" value="1"/>
</dbReference>
<dbReference type="PANTHER" id="PTHR44688:SF16">
    <property type="entry name" value="DNA-BINDING TRANSCRIPTIONAL ACTIVATOR DEVR_DOSR"/>
    <property type="match status" value="1"/>
</dbReference>
<feature type="domain" description="Response regulatory" evidence="6">
    <location>
        <begin position="14"/>
        <end position="129"/>
    </location>
</feature>
<reference evidence="7" key="1">
    <citation type="submission" date="2024-06" db="EMBL/GenBank/DDBJ databases">
        <title>Mesorhizobium karijinii sp. nov., a symbiont of the iconic Swainsona formosa from arid Australia.</title>
        <authorList>
            <person name="Hill Y.J."/>
            <person name="Watkin E.L.J."/>
            <person name="O'Hara G.W."/>
            <person name="Terpolilli J."/>
            <person name="Tye M.L."/>
            <person name="Kohlmeier M.G."/>
        </authorList>
    </citation>
    <scope>NUCLEOTIDE SEQUENCE</scope>
    <source>
        <strain evidence="7">WSM2240</strain>
        <plasmid evidence="7">pMk2240A</plasmid>
    </source>
</reference>
<evidence type="ECO:0000256" key="2">
    <source>
        <dbReference type="ARBA" id="ARBA00023125"/>
    </source>
</evidence>
<dbReference type="InterPro" id="IPR011006">
    <property type="entry name" value="CheY-like_superfamily"/>
</dbReference>
<keyword evidence="7" id="KW-0614">Plasmid</keyword>
<dbReference type="GO" id="GO:0006355">
    <property type="term" value="P:regulation of DNA-templated transcription"/>
    <property type="evidence" value="ECO:0007669"/>
    <property type="project" value="InterPro"/>
</dbReference>
<dbReference type="PANTHER" id="PTHR44688">
    <property type="entry name" value="DNA-BINDING TRANSCRIPTIONAL ACTIVATOR DEVR_DOSR"/>
    <property type="match status" value="1"/>
</dbReference>
<name>A0AAU8D257_9HYPH</name>
<evidence type="ECO:0000259" key="6">
    <source>
        <dbReference type="PROSITE" id="PS50110"/>
    </source>
</evidence>
<dbReference type="GO" id="GO:0000160">
    <property type="term" value="P:phosphorelay signal transduction system"/>
    <property type="evidence" value="ECO:0007669"/>
    <property type="project" value="InterPro"/>
</dbReference>